<evidence type="ECO:0000256" key="2">
    <source>
        <dbReference type="ARBA" id="ARBA00023125"/>
    </source>
</evidence>
<dbReference type="PANTHER" id="PTHR45654">
    <property type="entry name" value="HOMEOBOX-LEUCINE ZIPPER PROTEIN MERISTEM L1"/>
    <property type="match status" value="1"/>
</dbReference>
<evidence type="ECO:0000259" key="6">
    <source>
        <dbReference type="PROSITE" id="PS50848"/>
    </source>
</evidence>
<sequence>MPNGYSRVTWVEYANELVHGIFTDYGCSGMAFGARRWLAVLQRQCERLASLMARNISDIGAIPTLEARTNLMNVAHRMVRMFCLHITGSCGQSWTALSDSVEETVRITTRKVTEPGQPNGLILTAVSTTWLPYPHYQVLDY</sequence>
<protein>
    <submittedName>
        <fullName evidence="7">START domain-containing protein</fullName>
    </submittedName>
</protein>
<dbReference type="InterPro" id="IPR042160">
    <property type="entry name" value="HD-Zip_IV"/>
</dbReference>
<keyword evidence="8" id="KW-1185">Reference proteome</keyword>
<reference evidence="7" key="1">
    <citation type="journal article" date="2017" name="Nature">
        <title>The sunflower genome provides insights into oil metabolism, flowering and Asterid evolution.</title>
        <authorList>
            <person name="Badouin H."/>
            <person name="Gouzy J."/>
            <person name="Grassa C.J."/>
            <person name="Murat F."/>
            <person name="Staton S.E."/>
            <person name="Cottret L."/>
            <person name="Lelandais-Briere C."/>
            <person name="Owens G.L."/>
            <person name="Carrere S."/>
            <person name="Mayjonade B."/>
            <person name="Legrand L."/>
            <person name="Gill N."/>
            <person name="Kane N.C."/>
            <person name="Bowers J.E."/>
            <person name="Hubner S."/>
            <person name="Bellec A."/>
            <person name="Berard A."/>
            <person name="Berges H."/>
            <person name="Blanchet N."/>
            <person name="Boniface M.C."/>
            <person name="Brunel D."/>
            <person name="Catrice O."/>
            <person name="Chaidir N."/>
            <person name="Claudel C."/>
            <person name="Donnadieu C."/>
            <person name="Faraut T."/>
            <person name="Fievet G."/>
            <person name="Helmstetter N."/>
            <person name="King M."/>
            <person name="Knapp S.J."/>
            <person name="Lai Z."/>
            <person name="Le Paslier M.C."/>
            <person name="Lippi Y."/>
            <person name="Lorenzon L."/>
            <person name="Mandel J.R."/>
            <person name="Marage G."/>
            <person name="Marchand G."/>
            <person name="Marquand E."/>
            <person name="Bret-Mestries E."/>
            <person name="Morien E."/>
            <person name="Nambeesan S."/>
            <person name="Nguyen T."/>
            <person name="Pegot-Espagnet P."/>
            <person name="Pouilly N."/>
            <person name="Raftis F."/>
            <person name="Sallet E."/>
            <person name="Schiex T."/>
            <person name="Thomas J."/>
            <person name="Vandecasteele C."/>
            <person name="Vares D."/>
            <person name="Vear F."/>
            <person name="Vautrin S."/>
            <person name="Crespi M."/>
            <person name="Mangin B."/>
            <person name="Burke J.M."/>
            <person name="Salse J."/>
            <person name="Munos S."/>
            <person name="Vincourt P."/>
            <person name="Rieseberg L.H."/>
            <person name="Langlade N.B."/>
        </authorList>
    </citation>
    <scope>NUCLEOTIDE SEQUENCE</scope>
    <source>
        <tissue evidence="7">Leaves</tissue>
    </source>
</reference>
<dbReference type="Proteomes" id="UP000215914">
    <property type="component" value="Unassembled WGS sequence"/>
</dbReference>
<evidence type="ECO:0000313" key="7">
    <source>
        <dbReference type="EMBL" id="KAF5793782.1"/>
    </source>
</evidence>
<dbReference type="PROSITE" id="PS50848">
    <property type="entry name" value="START"/>
    <property type="match status" value="1"/>
</dbReference>
<keyword evidence="5" id="KW-0539">Nucleus</keyword>
<evidence type="ECO:0000256" key="4">
    <source>
        <dbReference type="ARBA" id="ARBA00023163"/>
    </source>
</evidence>
<dbReference type="EMBL" id="MNCJ02000323">
    <property type="protein sequence ID" value="KAF5793782.1"/>
    <property type="molecule type" value="Genomic_DNA"/>
</dbReference>
<keyword evidence="3" id="KW-0371">Homeobox</keyword>
<dbReference type="InterPro" id="IPR002913">
    <property type="entry name" value="START_lipid-bd_dom"/>
</dbReference>
<evidence type="ECO:0000256" key="5">
    <source>
        <dbReference type="ARBA" id="ARBA00023242"/>
    </source>
</evidence>
<evidence type="ECO:0000313" key="8">
    <source>
        <dbReference type="Proteomes" id="UP000215914"/>
    </source>
</evidence>
<comment type="caution">
    <text evidence="7">The sequence shown here is derived from an EMBL/GenBank/DDBJ whole genome shotgun (WGS) entry which is preliminary data.</text>
</comment>
<evidence type="ECO:0000256" key="3">
    <source>
        <dbReference type="ARBA" id="ARBA00023155"/>
    </source>
</evidence>
<evidence type="ECO:0000256" key="1">
    <source>
        <dbReference type="ARBA" id="ARBA00023015"/>
    </source>
</evidence>
<gene>
    <name evidence="7" type="ORF">HanXRQr2_Chr08g0320321</name>
</gene>
<dbReference type="PANTHER" id="PTHR45654:SF11">
    <property type="entry name" value="HOMEOBOX-LEUCINE ZIPPER PROTEIN HDG5"/>
    <property type="match status" value="1"/>
</dbReference>
<dbReference type="InterPro" id="IPR057993">
    <property type="entry name" value="HD-Zip_IV_C"/>
</dbReference>
<dbReference type="Gramene" id="mRNA:HanXRQr2_Chr08g0320321">
    <property type="protein sequence ID" value="mRNA:HanXRQr2_Chr08g0320321"/>
    <property type="gene ID" value="HanXRQr2_Chr08g0320321"/>
</dbReference>
<dbReference type="GO" id="GO:0003677">
    <property type="term" value="F:DNA binding"/>
    <property type="evidence" value="ECO:0007669"/>
    <property type="project" value="UniProtKB-KW"/>
</dbReference>
<name>A0A9K3IBR0_HELAN</name>
<proteinExistence type="predicted"/>
<reference evidence="7" key="2">
    <citation type="submission" date="2020-06" db="EMBL/GenBank/DDBJ databases">
        <title>Helianthus annuus Genome sequencing and assembly Release 2.</title>
        <authorList>
            <person name="Gouzy J."/>
            <person name="Langlade N."/>
            <person name="Munos S."/>
        </authorList>
    </citation>
    <scope>NUCLEOTIDE SEQUENCE</scope>
    <source>
        <tissue evidence="7">Leaves</tissue>
    </source>
</reference>
<dbReference type="AlphaFoldDB" id="A0A9K3IBR0"/>
<feature type="domain" description="START" evidence="6">
    <location>
        <begin position="1"/>
        <end position="50"/>
    </location>
</feature>
<keyword evidence="1" id="KW-0805">Transcription regulation</keyword>
<dbReference type="Pfam" id="PF25797">
    <property type="entry name" value="PDF2_C"/>
    <property type="match status" value="1"/>
</dbReference>
<keyword evidence="2" id="KW-0238">DNA-binding</keyword>
<keyword evidence="4" id="KW-0804">Transcription</keyword>
<accession>A0A9K3IBR0</accession>
<organism evidence="7 8">
    <name type="scientific">Helianthus annuus</name>
    <name type="common">Common sunflower</name>
    <dbReference type="NCBI Taxonomy" id="4232"/>
    <lineage>
        <taxon>Eukaryota</taxon>
        <taxon>Viridiplantae</taxon>
        <taxon>Streptophyta</taxon>
        <taxon>Embryophyta</taxon>
        <taxon>Tracheophyta</taxon>
        <taxon>Spermatophyta</taxon>
        <taxon>Magnoliopsida</taxon>
        <taxon>eudicotyledons</taxon>
        <taxon>Gunneridae</taxon>
        <taxon>Pentapetalae</taxon>
        <taxon>asterids</taxon>
        <taxon>campanulids</taxon>
        <taxon>Asterales</taxon>
        <taxon>Asteraceae</taxon>
        <taxon>Asteroideae</taxon>
        <taxon>Heliantheae alliance</taxon>
        <taxon>Heliantheae</taxon>
        <taxon>Helianthus</taxon>
    </lineage>
</organism>
<dbReference type="GO" id="GO:0008289">
    <property type="term" value="F:lipid binding"/>
    <property type="evidence" value="ECO:0007669"/>
    <property type="project" value="InterPro"/>
</dbReference>